<feature type="coiled-coil region" evidence="5">
    <location>
        <begin position="210"/>
        <end position="262"/>
    </location>
</feature>
<evidence type="ECO:0000259" key="7">
    <source>
        <dbReference type="PROSITE" id="PS51935"/>
    </source>
</evidence>
<dbReference type="PANTHER" id="PTHR47359:SF3">
    <property type="entry name" value="NLP_P60 DOMAIN-CONTAINING PROTEIN-RELATED"/>
    <property type="match status" value="1"/>
</dbReference>
<keyword evidence="3 8" id="KW-0378">Hydrolase</keyword>
<dbReference type="EMBL" id="BNBD01000005">
    <property type="protein sequence ID" value="GHF45648.1"/>
    <property type="molecule type" value="Genomic_DNA"/>
</dbReference>
<dbReference type="PROSITE" id="PS51935">
    <property type="entry name" value="NLPC_P60"/>
    <property type="match status" value="1"/>
</dbReference>
<feature type="compositionally biased region" description="Gly residues" evidence="6">
    <location>
        <begin position="15"/>
        <end position="27"/>
    </location>
</feature>
<evidence type="ECO:0000256" key="1">
    <source>
        <dbReference type="ARBA" id="ARBA00007074"/>
    </source>
</evidence>
<organism evidence="8 9">
    <name type="scientific">Streptomyces mashuensis</name>
    <dbReference type="NCBI Taxonomy" id="33904"/>
    <lineage>
        <taxon>Bacteria</taxon>
        <taxon>Bacillati</taxon>
        <taxon>Actinomycetota</taxon>
        <taxon>Actinomycetes</taxon>
        <taxon>Kitasatosporales</taxon>
        <taxon>Streptomycetaceae</taxon>
        <taxon>Streptomyces</taxon>
    </lineage>
</organism>
<keyword evidence="2" id="KW-0645">Protease</keyword>
<reference evidence="8" key="1">
    <citation type="journal article" date="2014" name="Int. J. Syst. Evol. Microbiol.">
        <title>Complete genome sequence of Corynebacterium casei LMG S-19264T (=DSM 44701T), isolated from a smear-ripened cheese.</title>
        <authorList>
            <consortium name="US DOE Joint Genome Institute (JGI-PGF)"/>
            <person name="Walter F."/>
            <person name="Albersmeier A."/>
            <person name="Kalinowski J."/>
            <person name="Ruckert C."/>
        </authorList>
    </citation>
    <scope>NUCLEOTIDE SEQUENCE</scope>
    <source>
        <strain evidence="8">JCM 4059</strain>
    </source>
</reference>
<dbReference type="RefSeq" id="WP_229890962.1">
    <property type="nucleotide sequence ID" value="NZ_BNBD01000005.1"/>
</dbReference>
<evidence type="ECO:0000256" key="3">
    <source>
        <dbReference type="ARBA" id="ARBA00022801"/>
    </source>
</evidence>
<evidence type="ECO:0000256" key="5">
    <source>
        <dbReference type="SAM" id="Coils"/>
    </source>
</evidence>
<dbReference type="Gene3D" id="3.90.1720.10">
    <property type="entry name" value="endopeptidase domain like (from Nostoc punctiforme)"/>
    <property type="match status" value="1"/>
</dbReference>
<keyword evidence="5" id="KW-0175">Coiled coil</keyword>
<evidence type="ECO:0000313" key="9">
    <source>
        <dbReference type="Proteomes" id="UP000638313"/>
    </source>
</evidence>
<feature type="domain" description="NlpC/P60" evidence="7">
    <location>
        <begin position="280"/>
        <end position="395"/>
    </location>
</feature>
<dbReference type="SUPFAM" id="SSF54001">
    <property type="entry name" value="Cysteine proteinases"/>
    <property type="match status" value="1"/>
</dbReference>
<accession>A0A919ED72</accession>
<gene>
    <name evidence="8" type="ORF">GCM10010218_28570</name>
</gene>
<sequence length="395" mass="41946">MGSAVGSADREGDGRGGGWRGVTGGAPGEVPPGAYGAYGSYGRRGRAAGVVAVVCAAGLVGALWAPGAAWADPAPPAPGGGSGAQSLEQVRKEIDSLYRKAEAATDSYNAANEEQRLQEKNVSDLGRRLGEAQQRMDRLRRDTGALARAQYRSGGLTPRTQLVLSSSPDTFLDGVRLARKGEQATHTLLTQVETTRADLEKYTKEAKQRWKALDAERKRKEEAKKEVEARLAAAKKVEEGLAERERARLKELEDERARSSQAAWLSTDAGKGALGAGAATGAARRVVEYAVAQLGKNYVWGAQGPDTFDCSGLTLQAWAAGGRAIPRTSQEQWRQLPKVDVKDMRPGDLVIYFSDASHVGLYVGNGTIVHAPRPGRQVTYAGAGTMPILGVVRPG</sequence>
<evidence type="ECO:0000256" key="4">
    <source>
        <dbReference type="ARBA" id="ARBA00022807"/>
    </source>
</evidence>
<dbReference type="InterPro" id="IPR051794">
    <property type="entry name" value="PG_Endopeptidase_C40"/>
</dbReference>
<name>A0A919ED72_9ACTN</name>
<dbReference type="Proteomes" id="UP000638313">
    <property type="component" value="Unassembled WGS sequence"/>
</dbReference>
<protein>
    <submittedName>
        <fullName evidence="8">Glycoside hydrolase</fullName>
    </submittedName>
</protein>
<dbReference type="GO" id="GO:0008234">
    <property type="term" value="F:cysteine-type peptidase activity"/>
    <property type="evidence" value="ECO:0007669"/>
    <property type="project" value="UniProtKB-KW"/>
</dbReference>
<comment type="similarity">
    <text evidence="1">Belongs to the peptidase C40 family.</text>
</comment>
<evidence type="ECO:0000313" key="8">
    <source>
        <dbReference type="EMBL" id="GHF45648.1"/>
    </source>
</evidence>
<proteinExistence type="inferred from homology"/>
<dbReference type="InterPro" id="IPR038765">
    <property type="entry name" value="Papain-like_cys_pep_sf"/>
</dbReference>
<dbReference type="Pfam" id="PF00877">
    <property type="entry name" value="NLPC_P60"/>
    <property type="match status" value="1"/>
</dbReference>
<dbReference type="InterPro" id="IPR000064">
    <property type="entry name" value="NLP_P60_dom"/>
</dbReference>
<feature type="region of interest" description="Disordered" evidence="6">
    <location>
        <begin position="1"/>
        <end position="32"/>
    </location>
</feature>
<dbReference type="GO" id="GO:0006508">
    <property type="term" value="P:proteolysis"/>
    <property type="evidence" value="ECO:0007669"/>
    <property type="project" value="UniProtKB-KW"/>
</dbReference>
<feature type="coiled-coil region" evidence="5">
    <location>
        <begin position="84"/>
        <end position="142"/>
    </location>
</feature>
<dbReference type="PANTHER" id="PTHR47359">
    <property type="entry name" value="PEPTIDOGLYCAN DL-ENDOPEPTIDASE CWLO"/>
    <property type="match status" value="1"/>
</dbReference>
<reference evidence="8" key="2">
    <citation type="submission" date="2020-09" db="EMBL/GenBank/DDBJ databases">
        <authorList>
            <person name="Sun Q."/>
            <person name="Ohkuma M."/>
        </authorList>
    </citation>
    <scope>NUCLEOTIDE SEQUENCE</scope>
    <source>
        <strain evidence="8">JCM 4059</strain>
    </source>
</reference>
<dbReference type="AlphaFoldDB" id="A0A919ED72"/>
<evidence type="ECO:0000256" key="2">
    <source>
        <dbReference type="ARBA" id="ARBA00022670"/>
    </source>
</evidence>
<evidence type="ECO:0000256" key="6">
    <source>
        <dbReference type="SAM" id="MobiDB-lite"/>
    </source>
</evidence>
<keyword evidence="9" id="KW-1185">Reference proteome</keyword>
<comment type="caution">
    <text evidence="8">The sequence shown here is derived from an EMBL/GenBank/DDBJ whole genome shotgun (WGS) entry which is preliminary data.</text>
</comment>
<dbReference type="Gene3D" id="6.10.250.3150">
    <property type="match status" value="1"/>
</dbReference>
<keyword evidence="4" id="KW-0788">Thiol protease</keyword>